<name>A0ABR0CC71_PURLI</name>
<evidence type="ECO:0000313" key="3">
    <source>
        <dbReference type="Proteomes" id="UP001287286"/>
    </source>
</evidence>
<gene>
    <name evidence="2" type="ORF">Purlil1_2184</name>
</gene>
<keyword evidence="3" id="KW-1185">Reference proteome</keyword>
<proteinExistence type="predicted"/>
<organism evidence="2 3">
    <name type="scientific">Purpureocillium lilacinum</name>
    <name type="common">Paecilomyces lilacinus</name>
    <dbReference type="NCBI Taxonomy" id="33203"/>
    <lineage>
        <taxon>Eukaryota</taxon>
        <taxon>Fungi</taxon>
        <taxon>Dikarya</taxon>
        <taxon>Ascomycota</taxon>
        <taxon>Pezizomycotina</taxon>
        <taxon>Sordariomycetes</taxon>
        <taxon>Hypocreomycetidae</taxon>
        <taxon>Hypocreales</taxon>
        <taxon>Ophiocordycipitaceae</taxon>
        <taxon>Purpureocillium</taxon>
    </lineage>
</organism>
<reference evidence="2 3" key="1">
    <citation type="journal article" date="2024" name="Microbiol. Resour. Announc.">
        <title>Genome annotations for the ascomycete fungi Trichoderma harzianum, Trichoderma aggressivum, and Purpureocillium lilacinum.</title>
        <authorList>
            <person name="Beijen E.P.W."/>
            <person name="Ohm R.A."/>
        </authorList>
    </citation>
    <scope>NUCLEOTIDE SEQUENCE [LARGE SCALE GENOMIC DNA]</scope>
    <source>
        <strain evidence="2 3">CBS 150709</strain>
    </source>
</reference>
<dbReference type="Proteomes" id="UP001287286">
    <property type="component" value="Unassembled WGS sequence"/>
</dbReference>
<protein>
    <submittedName>
        <fullName evidence="2">Uncharacterized protein</fullName>
    </submittedName>
</protein>
<evidence type="ECO:0000256" key="1">
    <source>
        <dbReference type="SAM" id="MobiDB-lite"/>
    </source>
</evidence>
<feature type="compositionally biased region" description="Basic and acidic residues" evidence="1">
    <location>
        <begin position="17"/>
        <end position="29"/>
    </location>
</feature>
<feature type="compositionally biased region" description="Polar residues" evidence="1">
    <location>
        <begin position="131"/>
        <end position="167"/>
    </location>
</feature>
<feature type="region of interest" description="Disordered" evidence="1">
    <location>
        <begin position="1"/>
        <end position="29"/>
    </location>
</feature>
<accession>A0ABR0CC71</accession>
<feature type="region of interest" description="Disordered" evidence="1">
    <location>
        <begin position="89"/>
        <end position="167"/>
    </location>
</feature>
<dbReference type="EMBL" id="JAWRVI010000005">
    <property type="protein sequence ID" value="KAK4093850.1"/>
    <property type="molecule type" value="Genomic_DNA"/>
</dbReference>
<sequence length="262" mass="28365">MQAVPPGQWAAVGPASGRRDDVTPGWSRDGKIIDDRAAASAVTHGIRRSFGGGDVAPVRLGDGTSTRTWQVRTLCWALRNQPVEVAGTSMPRRWSPVPPLAAQCEHADAAEVRPPPPPRQAAQAAQAGMGSATTHSLTGATQGLPAQQLPSTPSVSVHPSFTRSTLTHSSPTLVHQVHSFLPIRNLFRHTRSRRRTLDLLLPPNSFVTPYTTPRLTALLLLLLRLNRATVAPYSSSQHGLSRYRRLEIAPPARPARQLQQSL</sequence>
<evidence type="ECO:0000313" key="2">
    <source>
        <dbReference type="EMBL" id="KAK4093850.1"/>
    </source>
</evidence>
<comment type="caution">
    <text evidence="2">The sequence shown here is derived from an EMBL/GenBank/DDBJ whole genome shotgun (WGS) entry which is preliminary data.</text>
</comment>